<reference evidence="2 3" key="1">
    <citation type="journal article" date="2016" name="Nat. Commun.">
        <title>Thousands of microbial genomes shed light on interconnected biogeochemical processes in an aquifer system.</title>
        <authorList>
            <person name="Anantharaman K."/>
            <person name="Brown C.T."/>
            <person name="Hug L.A."/>
            <person name="Sharon I."/>
            <person name="Castelle C.J."/>
            <person name="Probst A.J."/>
            <person name="Thomas B.C."/>
            <person name="Singh A."/>
            <person name="Wilkins M.J."/>
            <person name="Karaoz U."/>
            <person name="Brodie E.L."/>
            <person name="Williams K.H."/>
            <person name="Hubbard S.S."/>
            <person name="Banfield J.F."/>
        </authorList>
    </citation>
    <scope>NUCLEOTIDE SEQUENCE [LARGE SCALE GENOMIC DNA]</scope>
</reference>
<evidence type="ECO:0000256" key="1">
    <source>
        <dbReference type="SAM" id="Phobius"/>
    </source>
</evidence>
<gene>
    <name evidence="2" type="ORF">A3J13_01470</name>
</gene>
<evidence type="ECO:0000313" key="3">
    <source>
        <dbReference type="Proteomes" id="UP000183317"/>
    </source>
</evidence>
<dbReference type="AlphaFoldDB" id="A0A1F5MGU9"/>
<sequence>MTTKGFISRRESKSQRSEGFTLVELLIVIVVLSTAGLLVLTIFTNSLRGSNKAQISSSIQKNGRNVLDTMDKTIRNSDNLVCISTPNHSTLVVVKDGIYTRYKFIPPAPVVNPTINGKIVIDNPVKDKNIIGLDPSTNDEYTDPAFKNKICAESDPDPSVALTDTDPETGVSITAPAGGIFSNPNPSAGFKNQVKIEFFVSQGVLASPLLTGQIDPVNFVTTVNLR</sequence>
<dbReference type="NCBIfam" id="TIGR02532">
    <property type="entry name" value="IV_pilin_GFxxxE"/>
    <property type="match status" value="1"/>
</dbReference>
<comment type="caution">
    <text evidence="2">The sequence shown here is derived from an EMBL/GenBank/DDBJ whole genome shotgun (WGS) entry which is preliminary data.</text>
</comment>
<dbReference type="PROSITE" id="PS00409">
    <property type="entry name" value="PROKAR_NTER_METHYL"/>
    <property type="match status" value="1"/>
</dbReference>
<organism evidence="2 3">
    <name type="scientific">Candidatus Daviesbacteria bacterium RIFCSPLOWO2_02_FULL_36_8</name>
    <dbReference type="NCBI Taxonomy" id="1797793"/>
    <lineage>
        <taxon>Bacteria</taxon>
        <taxon>Candidatus Daviesiibacteriota</taxon>
    </lineage>
</organism>
<name>A0A1F5MGU9_9BACT</name>
<dbReference type="EMBL" id="MFDU01000008">
    <property type="protein sequence ID" value="OGE64582.1"/>
    <property type="molecule type" value="Genomic_DNA"/>
</dbReference>
<proteinExistence type="predicted"/>
<protein>
    <recommendedName>
        <fullName evidence="4">Prepilin-type N-terminal cleavage/methylation domain-containing protein</fullName>
    </recommendedName>
</protein>
<feature type="transmembrane region" description="Helical" evidence="1">
    <location>
        <begin position="21"/>
        <end position="43"/>
    </location>
</feature>
<keyword evidence="1" id="KW-1133">Transmembrane helix</keyword>
<evidence type="ECO:0000313" key="2">
    <source>
        <dbReference type="EMBL" id="OGE64582.1"/>
    </source>
</evidence>
<dbReference type="Proteomes" id="UP000183317">
    <property type="component" value="Unassembled WGS sequence"/>
</dbReference>
<keyword evidence="1" id="KW-0472">Membrane</keyword>
<accession>A0A1F5MGU9</accession>
<evidence type="ECO:0008006" key="4">
    <source>
        <dbReference type="Google" id="ProtNLM"/>
    </source>
</evidence>
<dbReference type="InterPro" id="IPR045584">
    <property type="entry name" value="Pilin-like"/>
</dbReference>
<keyword evidence="1" id="KW-0812">Transmembrane</keyword>
<dbReference type="Pfam" id="PF07963">
    <property type="entry name" value="N_methyl"/>
    <property type="match status" value="1"/>
</dbReference>
<dbReference type="SUPFAM" id="SSF54523">
    <property type="entry name" value="Pili subunits"/>
    <property type="match status" value="1"/>
</dbReference>
<dbReference type="InterPro" id="IPR012902">
    <property type="entry name" value="N_methyl_site"/>
</dbReference>